<name>A0ABR4XS85_9LACO</name>
<evidence type="ECO:0000313" key="5">
    <source>
        <dbReference type="Proteomes" id="UP000030023"/>
    </source>
</evidence>
<keyword evidence="5" id="KW-1185">Reference proteome</keyword>
<dbReference type="InterPro" id="IPR037171">
    <property type="entry name" value="NagB/RpiA_transferase-like"/>
</dbReference>
<dbReference type="EMBL" id="AXCV01000082">
    <property type="protein sequence ID" value="KGO32145.1"/>
    <property type="molecule type" value="Genomic_DNA"/>
</dbReference>
<evidence type="ECO:0008006" key="6">
    <source>
        <dbReference type="Google" id="ProtNLM"/>
    </source>
</evidence>
<evidence type="ECO:0000313" key="4">
    <source>
        <dbReference type="EMBL" id="KGO32145.1"/>
    </source>
</evidence>
<accession>A0ABR4XS85</accession>
<protein>
    <recommendedName>
        <fullName evidence="6">5-formyltetrahydrofolate cyclo-ligase</fullName>
    </recommendedName>
</protein>
<keyword evidence="2" id="KW-0547">Nucleotide-binding</keyword>
<dbReference type="PANTHER" id="PTHR23407">
    <property type="entry name" value="ATPASE INHIBITOR/5-FORMYLTETRAHYDROFOLATE CYCLO-LIGASE"/>
    <property type="match status" value="1"/>
</dbReference>
<evidence type="ECO:0000256" key="1">
    <source>
        <dbReference type="ARBA" id="ARBA00010638"/>
    </source>
</evidence>
<comment type="caution">
    <text evidence="4">The sequence shown here is derived from an EMBL/GenBank/DDBJ whole genome shotgun (WGS) entry which is preliminary data.</text>
</comment>
<evidence type="ECO:0000256" key="3">
    <source>
        <dbReference type="ARBA" id="ARBA00022840"/>
    </source>
</evidence>
<organism evidence="4 5">
    <name type="scientific">Oenococcus alcoholitolerans</name>
    <dbReference type="NCBI Taxonomy" id="931074"/>
    <lineage>
        <taxon>Bacteria</taxon>
        <taxon>Bacillati</taxon>
        <taxon>Bacillota</taxon>
        <taxon>Bacilli</taxon>
        <taxon>Lactobacillales</taxon>
        <taxon>Lactobacillaceae</taxon>
        <taxon>Oenococcus</taxon>
    </lineage>
</organism>
<dbReference type="SUPFAM" id="SSF100950">
    <property type="entry name" value="NagB/RpiA/CoA transferase-like"/>
    <property type="match status" value="1"/>
</dbReference>
<sequence length="90" mass="10275">MNIDHIKKAIRRKQKERLASYDPTVKQQEALSLYRQLFSTAVWKQAGSVAITMSMPEELATGPLIDQALSQGKKVLIPKIINKKMIFVEY</sequence>
<dbReference type="PANTHER" id="PTHR23407:SF1">
    <property type="entry name" value="5-FORMYLTETRAHYDROFOLATE CYCLO-LIGASE"/>
    <property type="match status" value="1"/>
</dbReference>
<dbReference type="Gene3D" id="3.40.50.10420">
    <property type="entry name" value="NagB/RpiA/CoA transferase-like"/>
    <property type="match status" value="1"/>
</dbReference>
<keyword evidence="3" id="KW-0067">ATP-binding</keyword>
<reference evidence="4 5" key="1">
    <citation type="journal article" date="2014" name="Antonie Van Leeuwenhoek">
        <title>Oenococcus alcoholitolerans sp. nov., a lactic acid bacteria isolated from cachaca and ethanol fermentation processes.</title>
        <authorList>
            <person name="Badotti F."/>
            <person name="Moreira A.P."/>
            <person name="Tonon L.A."/>
            <person name="de Lucena B.T."/>
            <person name="Gomes Fde C."/>
            <person name="Kruger R."/>
            <person name="Thompson C.C."/>
            <person name="de Morais M.A.Jr."/>
            <person name="Rosa C.A."/>
            <person name="Thompson F.L."/>
        </authorList>
    </citation>
    <scope>NUCLEOTIDE SEQUENCE [LARGE SCALE GENOMIC DNA]</scope>
    <source>
        <strain evidence="4 5">UFRJ-M7.2.18</strain>
    </source>
</reference>
<dbReference type="Proteomes" id="UP000030023">
    <property type="component" value="Unassembled WGS sequence"/>
</dbReference>
<dbReference type="InterPro" id="IPR002698">
    <property type="entry name" value="FTHF_cligase"/>
</dbReference>
<dbReference type="Pfam" id="PF01812">
    <property type="entry name" value="5-FTHF_cyc-lig"/>
    <property type="match status" value="1"/>
</dbReference>
<feature type="non-terminal residue" evidence="4">
    <location>
        <position position="90"/>
    </location>
</feature>
<evidence type="ECO:0000256" key="2">
    <source>
        <dbReference type="ARBA" id="ARBA00022741"/>
    </source>
</evidence>
<proteinExistence type="inferred from homology"/>
<gene>
    <name evidence="4" type="ORF">Q757_02755</name>
</gene>
<dbReference type="InterPro" id="IPR024185">
    <property type="entry name" value="FTHF_cligase-like_sf"/>
</dbReference>
<comment type="similarity">
    <text evidence="1">Belongs to the 5-formyltetrahydrofolate cyclo-ligase family.</text>
</comment>